<name>A0AAN7WRF4_9PEZI</name>
<dbReference type="Proteomes" id="UP001310594">
    <property type="component" value="Unassembled WGS sequence"/>
</dbReference>
<reference evidence="1" key="1">
    <citation type="submission" date="2023-08" db="EMBL/GenBank/DDBJ databases">
        <title>Black Yeasts Isolated from many extreme environments.</title>
        <authorList>
            <person name="Coleine C."/>
            <person name="Stajich J.E."/>
            <person name="Selbmann L."/>
        </authorList>
    </citation>
    <scope>NUCLEOTIDE SEQUENCE</scope>
    <source>
        <strain evidence="1">CCFEE 5810</strain>
    </source>
</reference>
<evidence type="ECO:0000313" key="1">
    <source>
        <dbReference type="EMBL" id="KAK5708346.1"/>
    </source>
</evidence>
<evidence type="ECO:0000313" key="2">
    <source>
        <dbReference type="Proteomes" id="UP001310594"/>
    </source>
</evidence>
<organism evidence="1 2">
    <name type="scientific">Elasticomyces elasticus</name>
    <dbReference type="NCBI Taxonomy" id="574655"/>
    <lineage>
        <taxon>Eukaryota</taxon>
        <taxon>Fungi</taxon>
        <taxon>Dikarya</taxon>
        <taxon>Ascomycota</taxon>
        <taxon>Pezizomycotina</taxon>
        <taxon>Dothideomycetes</taxon>
        <taxon>Dothideomycetidae</taxon>
        <taxon>Mycosphaerellales</taxon>
        <taxon>Teratosphaeriaceae</taxon>
        <taxon>Elasticomyces</taxon>
    </lineage>
</organism>
<dbReference type="PANTHER" id="PTHR42085">
    <property type="entry name" value="F-BOX DOMAIN-CONTAINING PROTEIN"/>
    <property type="match status" value="1"/>
</dbReference>
<protein>
    <submittedName>
        <fullName evidence="1">Uncharacterized protein</fullName>
    </submittedName>
</protein>
<proteinExistence type="predicted"/>
<gene>
    <name evidence="1" type="ORF">LTR97_000886</name>
</gene>
<dbReference type="InterPro" id="IPR038883">
    <property type="entry name" value="AN11006-like"/>
</dbReference>
<dbReference type="AlphaFoldDB" id="A0AAN7WRF4"/>
<sequence>MATNRPPTKFSTLPAELRNRIYHLSGSLNIIQIRQCGCAFRADEPRHAQEGRLGMDDEDIDRMFEADQPALIQVNTPLETDWTMCKRASSIHQRTATHRCIHVAVARGACSTPELTRVSRDVRADTLPMYYGKHTFHFRLFHGHRNQVGRDEDETALLSWLSAIGSHNASLLRNFVIIFSKDKDAHYIKRNLQPQMAKLGVRVGEAVKLVRTSYPYCSCIHCVRRDSIDQMIDDE</sequence>
<comment type="caution">
    <text evidence="1">The sequence shown here is derived from an EMBL/GenBank/DDBJ whole genome shotgun (WGS) entry which is preliminary data.</text>
</comment>
<accession>A0AAN7WRF4</accession>
<dbReference type="EMBL" id="JAVRQU010000001">
    <property type="protein sequence ID" value="KAK5708346.1"/>
    <property type="molecule type" value="Genomic_DNA"/>
</dbReference>
<dbReference type="PANTHER" id="PTHR42085:SF1">
    <property type="entry name" value="F-BOX DOMAIN-CONTAINING PROTEIN"/>
    <property type="match status" value="1"/>
</dbReference>